<organism evidence="1 2">
    <name type="scientific">Mikania micrantha</name>
    <name type="common">bitter vine</name>
    <dbReference type="NCBI Taxonomy" id="192012"/>
    <lineage>
        <taxon>Eukaryota</taxon>
        <taxon>Viridiplantae</taxon>
        <taxon>Streptophyta</taxon>
        <taxon>Embryophyta</taxon>
        <taxon>Tracheophyta</taxon>
        <taxon>Spermatophyta</taxon>
        <taxon>Magnoliopsida</taxon>
        <taxon>eudicotyledons</taxon>
        <taxon>Gunneridae</taxon>
        <taxon>Pentapetalae</taxon>
        <taxon>asterids</taxon>
        <taxon>campanulids</taxon>
        <taxon>Asterales</taxon>
        <taxon>Asteraceae</taxon>
        <taxon>Asteroideae</taxon>
        <taxon>Heliantheae alliance</taxon>
        <taxon>Eupatorieae</taxon>
        <taxon>Mikania</taxon>
    </lineage>
</organism>
<reference evidence="1 2" key="1">
    <citation type="submission" date="2019-05" db="EMBL/GenBank/DDBJ databases">
        <title>Mikania micrantha, genome provides insights into the molecular mechanism of rapid growth.</title>
        <authorList>
            <person name="Liu B."/>
        </authorList>
    </citation>
    <scope>NUCLEOTIDE SEQUENCE [LARGE SCALE GENOMIC DNA]</scope>
    <source>
        <strain evidence="1">NLD-2019</strain>
        <tissue evidence="1">Leaf</tissue>
    </source>
</reference>
<dbReference type="EMBL" id="SZYD01000007">
    <property type="protein sequence ID" value="KAD5802330.1"/>
    <property type="molecule type" value="Genomic_DNA"/>
</dbReference>
<dbReference type="AlphaFoldDB" id="A0A5N6NZ71"/>
<proteinExistence type="predicted"/>
<keyword evidence="2" id="KW-1185">Reference proteome</keyword>
<evidence type="ECO:0000313" key="1">
    <source>
        <dbReference type="EMBL" id="KAD5802330.1"/>
    </source>
</evidence>
<sequence>MEESSKRNQRTLACYKSPKEVPKLQQFDFHPKEHLISRIGKLQRELKANLSVEEEEDGKSSVRPTIDGEKLLKANLSVEMRKMRI</sequence>
<evidence type="ECO:0000313" key="2">
    <source>
        <dbReference type="Proteomes" id="UP000326396"/>
    </source>
</evidence>
<comment type="caution">
    <text evidence="1">The sequence shown here is derived from an EMBL/GenBank/DDBJ whole genome shotgun (WGS) entry which is preliminary data.</text>
</comment>
<protein>
    <submittedName>
        <fullName evidence="1">Uncharacterized protein</fullName>
    </submittedName>
</protein>
<accession>A0A5N6NZ71</accession>
<dbReference type="Proteomes" id="UP000326396">
    <property type="component" value="Linkage Group LG15"/>
</dbReference>
<name>A0A5N6NZ71_9ASTR</name>
<gene>
    <name evidence="1" type="ORF">E3N88_13690</name>
</gene>